<reference evidence="1 2" key="1">
    <citation type="submission" date="2022-10" db="EMBL/GenBank/DDBJ databases">
        <title>Roseococcus glaciei nov., sp. nov., isolated from glacier.</title>
        <authorList>
            <person name="Liu Q."/>
            <person name="Xin Y.-H."/>
        </authorList>
    </citation>
    <scope>NUCLEOTIDE SEQUENCE [LARGE SCALE GENOMIC DNA]</scope>
    <source>
        <strain evidence="1 2">MDT2-1-1</strain>
    </source>
</reference>
<organism evidence="1 2">
    <name type="scientific">Sabulicella glaciei</name>
    <dbReference type="NCBI Taxonomy" id="2984948"/>
    <lineage>
        <taxon>Bacteria</taxon>
        <taxon>Pseudomonadati</taxon>
        <taxon>Pseudomonadota</taxon>
        <taxon>Alphaproteobacteria</taxon>
        <taxon>Acetobacterales</taxon>
        <taxon>Acetobacteraceae</taxon>
        <taxon>Sabulicella</taxon>
    </lineage>
</organism>
<sequence>MALLLQQPPERRSMGLEGARILAREMRDWIRDGTDLVHSAVGVRSDCSFDLHSLVPILWRVLQLGPDDPKSLAWMWENWGTTWTLRRVEEVPLAKAGKKMVALGQSLVRYRFWSADWSLYQPLEKLRGELPALSVRLSYQVEWPDLQQINEASRGEAAAASDRRAAQELGSAAILTKGPAPAGA</sequence>
<comment type="caution">
    <text evidence="1">The sequence shown here is derived from an EMBL/GenBank/DDBJ whole genome shotgun (WGS) entry which is preliminary data.</text>
</comment>
<gene>
    <name evidence="1" type="ORF">OF850_17150</name>
</gene>
<dbReference type="Proteomes" id="UP001526430">
    <property type="component" value="Unassembled WGS sequence"/>
</dbReference>
<dbReference type="EMBL" id="JAPFQI010000016">
    <property type="protein sequence ID" value="MCW8087359.1"/>
    <property type="molecule type" value="Genomic_DNA"/>
</dbReference>
<protein>
    <submittedName>
        <fullName evidence="1">Uncharacterized protein</fullName>
    </submittedName>
</protein>
<proteinExistence type="predicted"/>
<evidence type="ECO:0000313" key="1">
    <source>
        <dbReference type="EMBL" id="MCW8087359.1"/>
    </source>
</evidence>
<name>A0ABT3NYX5_9PROT</name>
<dbReference type="RefSeq" id="WP_301591551.1">
    <property type="nucleotide sequence ID" value="NZ_JAPFQI010000016.1"/>
</dbReference>
<keyword evidence="2" id="KW-1185">Reference proteome</keyword>
<evidence type="ECO:0000313" key="2">
    <source>
        <dbReference type="Proteomes" id="UP001526430"/>
    </source>
</evidence>
<accession>A0ABT3NYX5</accession>